<dbReference type="Gene3D" id="3.90.960.10">
    <property type="entry name" value="YbaK/aminoacyl-tRNA synthetase-associated domain"/>
    <property type="match status" value="1"/>
</dbReference>
<dbReference type="InterPro" id="IPR007214">
    <property type="entry name" value="YbaK/aa-tRNA-synth-assoc-dom"/>
</dbReference>
<sequence length="159" mass="17220">MSSNLSKSAEKVQIVLNKFGFELNVIELSDSTRTAQEAADTIGCDVSQIAKSLIFKGKTSQKPILIVASGTNRVNEKAIKEYLGEKLEKADTDFVLTHTGFAIGGIPPIGHKTSITTLIDEDLMQYEEIWAAAGTPHAVFKLTPKILVEITNGDITSIK</sequence>
<dbReference type="Pfam" id="PF04073">
    <property type="entry name" value="tRNA_edit"/>
    <property type="match status" value="1"/>
</dbReference>
<dbReference type="Proteomes" id="UP000031366">
    <property type="component" value="Unassembled WGS sequence"/>
</dbReference>
<proteinExistence type="predicted"/>
<protein>
    <recommendedName>
        <fullName evidence="1">YbaK/aminoacyl-tRNA synthetase-associated domain-containing protein</fullName>
    </recommendedName>
</protein>
<gene>
    <name evidence="2" type="ORF">U732_2728</name>
</gene>
<dbReference type="PANTHER" id="PTHR30411:SF1">
    <property type="entry name" value="CYTOPLASMIC PROTEIN"/>
    <property type="match status" value="1"/>
</dbReference>
<dbReference type="STRING" id="29341.RSJ17_20615"/>
<organism evidence="2 3">
    <name type="scientific">Clostridium argentinense CDC 2741</name>
    <dbReference type="NCBI Taxonomy" id="1418104"/>
    <lineage>
        <taxon>Bacteria</taxon>
        <taxon>Bacillati</taxon>
        <taxon>Bacillota</taxon>
        <taxon>Clostridia</taxon>
        <taxon>Eubacteriales</taxon>
        <taxon>Clostridiaceae</taxon>
        <taxon>Clostridium</taxon>
    </lineage>
</organism>
<evidence type="ECO:0000259" key="1">
    <source>
        <dbReference type="Pfam" id="PF04073"/>
    </source>
</evidence>
<keyword evidence="3" id="KW-1185">Reference proteome</keyword>
<feature type="domain" description="YbaK/aminoacyl-tRNA synthetase-associated" evidence="1">
    <location>
        <begin position="31"/>
        <end position="147"/>
    </location>
</feature>
<dbReference type="RefSeq" id="WP_039635333.1">
    <property type="nucleotide sequence ID" value="NZ_AYSO01000019.1"/>
</dbReference>
<accession>A0A0C1TY80</accession>
<evidence type="ECO:0000313" key="2">
    <source>
        <dbReference type="EMBL" id="KIE45664.1"/>
    </source>
</evidence>
<dbReference type="SUPFAM" id="SSF55826">
    <property type="entry name" value="YbaK/ProRS associated domain"/>
    <property type="match status" value="1"/>
</dbReference>
<dbReference type="InterPro" id="IPR036754">
    <property type="entry name" value="YbaK/aa-tRNA-synt-asso_dom_sf"/>
</dbReference>
<dbReference type="OrthoDB" id="9798760at2"/>
<reference evidence="2 3" key="1">
    <citation type="journal article" date="2015" name="Infect. Genet. Evol.">
        <title>Genomic sequences of six botulinum neurotoxin-producing strains representing three clostridial species illustrate the mobility and diversity of botulinum neurotoxin genes.</title>
        <authorList>
            <person name="Smith T.J."/>
            <person name="Hill K.K."/>
            <person name="Xie G."/>
            <person name="Foley B.T."/>
            <person name="Williamson C.H."/>
            <person name="Foster J.T."/>
            <person name="Johnson S.L."/>
            <person name="Chertkov O."/>
            <person name="Teshima H."/>
            <person name="Gibbons H.S."/>
            <person name="Johnsky L.A."/>
            <person name="Karavis M.A."/>
            <person name="Smith L.A."/>
        </authorList>
    </citation>
    <scope>NUCLEOTIDE SEQUENCE [LARGE SCALE GENOMIC DNA]</scope>
    <source>
        <strain evidence="2 3">CDC 2741</strain>
    </source>
</reference>
<dbReference type="GO" id="GO:0002161">
    <property type="term" value="F:aminoacyl-tRNA deacylase activity"/>
    <property type="evidence" value="ECO:0007669"/>
    <property type="project" value="InterPro"/>
</dbReference>
<name>A0A0C1TY80_9CLOT</name>
<comment type="caution">
    <text evidence="2">The sequence shown here is derived from an EMBL/GenBank/DDBJ whole genome shotgun (WGS) entry which is preliminary data.</text>
</comment>
<dbReference type="AlphaFoldDB" id="A0A0C1TY80"/>
<dbReference type="EMBL" id="AYSO01000019">
    <property type="protein sequence ID" value="KIE45664.1"/>
    <property type="molecule type" value="Genomic_DNA"/>
</dbReference>
<dbReference type="PANTHER" id="PTHR30411">
    <property type="entry name" value="CYTOPLASMIC PROTEIN"/>
    <property type="match status" value="1"/>
</dbReference>
<evidence type="ECO:0000313" key="3">
    <source>
        <dbReference type="Proteomes" id="UP000031366"/>
    </source>
</evidence>
<dbReference type="CDD" id="cd04333">
    <property type="entry name" value="ProX_deacylase"/>
    <property type="match status" value="1"/>
</dbReference>